<dbReference type="Pfam" id="PF03415">
    <property type="entry name" value="Peptidase_C11"/>
    <property type="match status" value="1"/>
</dbReference>
<dbReference type="Pfam" id="PF22633">
    <property type="entry name" value="F5_F8_type_C_2"/>
    <property type="match status" value="2"/>
</dbReference>
<dbReference type="InterPro" id="IPR006585">
    <property type="entry name" value="FTP1"/>
</dbReference>
<dbReference type="Proteomes" id="UP001153069">
    <property type="component" value="Unassembled WGS sequence"/>
</dbReference>
<keyword evidence="7" id="KW-1015">Disulfide bond</keyword>
<reference evidence="9" key="1">
    <citation type="submission" date="2020-06" db="EMBL/GenBank/DDBJ databases">
        <authorList>
            <consortium name="Plant Systems Biology data submission"/>
        </authorList>
    </citation>
    <scope>NUCLEOTIDE SEQUENCE</scope>
    <source>
        <strain evidence="9">D6</strain>
    </source>
</reference>
<comment type="similarity">
    <text evidence="2">Belongs to the fucolectin family.</text>
</comment>
<protein>
    <submittedName>
        <fullName evidence="9">F5/8 type C domain</fullName>
    </submittedName>
</protein>
<dbReference type="EMBL" id="CAICTM010000353">
    <property type="protein sequence ID" value="CAB9508634.1"/>
    <property type="molecule type" value="Genomic_DNA"/>
</dbReference>
<evidence type="ECO:0000259" key="8">
    <source>
        <dbReference type="SMART" id="SM00607"/>
    </source>
</evidence>
<keyword evidence="4" id="KW-0479">Metal-binding</keyword>
<comment type="function">
    <text evidence="1">Acts as a defensive agent. Recognizes blood group fucosylated oligosaccharides including A, B, H and Lewis B-type antigens. Does not recognize Lewis A antigen and has low affinity for monovalent haptens.</text>
</comment>
<evidence type="ECO:0000313" key="10">
    <source>
        <dbReference type="Proteomes" id="UP001153069"/>
    </source>
</evidence>
<dbReference type="InterPro" id="IPR005077">
    <property type="entry name" value="Peptidase_C11"/>
</dbReference>
<dbReference type="PANTHER" id="PTHR45713">
    <property type="entry name" value="FTP DOMAIN-CONTAINING PROTEIN"/>
    <property type="match status" value="1"/>
</dbReference>
<sequence>MLYQYADGCSEYAHRNNLKQWIASQAIKDPSVTTWVYFNAYANAPKSPERPRWNGPICPINTSPLEDVWTQDGSQLLSQASNEKYEGGMYLTYDHSDQKMKVYKELPDTENSLADLDSFASYALVDCLTKGSNDAFLTVNTHGAEGKQPQGGRRRRIRNLRRQLQTSDPNLFARDETDPHFFERDQGTVINAPNVTVNEQMVEKLKQTLENLPPGGPDKFSVIGFDHHFIQGFSIINQFKSIARSVIGSQSFVPDHGWSFDTLTETSSAQALAKEISKNFVDQPQQENGEHANSKTISVVDTGDAFSRFVSAFNDYLGVLMNLLGNGNDTALFTFIHRARVEAIVYNEQYQLPDLGSLFEELNKHCDPKPDSELHAKSMAVIQAYNSVFHAREFGPGTVEGTGMYVEVPIVEEYRKDPVYWDKVLFPPSLSDIPNYMPFWKGYTQVEKVFGDKKDSVCRGTLGAGGEAIFIDPEVIINRQDNITVATNLGEAVVDVEARYGLDISNQVDEWKADFMAAGIGAPPPPNRHLRRDLQSQEQAEEYLVMYGGNAPGEFDFSPEAKYHYSATWDRKFHVIMEAEDESTYQPLFLDGPLDPTMVQRIPIIYFGPETPNVRDSGQIPRGTPVELAKGRLGGNHGTLEFHMQDSEESYTLWVIFCDRSTFKLITFDEAGEPVFSDCASREVRPDQGGFLAPIVPVRAFVSGRNITEIVGGTTGRLLRWSEDVHLHIESKSDSEIREQFGTRSVVIEMEAKSSDSEEHDFVRHTFDLTPGEQGRTPPPKSVKQGDLAKCKPAVQSTTIQGAVARQAVSGDLVSLAHTDRENAPWWTVDLLDDHKIDSVVIVNRQDCCQERLDRVTVELLDEAGAVRATVQHNPDADGPINDAWTAFFDRASARKVRVSTQWPAGQLEFLNLASVQVYGDCTDKDSCEAKPGCRHGDIAFCKAARQSSTIVHRTMNDGHEARRAVDGTEHLAHTECERAPWWIVDLASDHVISHVVVKNREDCCFERLDGLKVELLDASEQVADVFQHDPAAEGQIKPMLTIPFNGVVARKVLEDVHPSAEASKQACEVFSCKGLCVCIVGMLLLGFGSPLLM</sequence>
<dbReference type="InterPro" id="IPR051941">
    <property type="entry name" value="BG_Antigen-Binding_Lectin"/>
</dbReference>
<dbReference type="SUPFAM" id="SSF49785">
    <property type="entry name" value="Galactose-binding domain-like"/>
    <property type="match status" value="2"/>
</dbReference>
<name>A0A9N8DWV4_9STRA</name>
<evidence type="ECO:0000256" key="1">
    <source>
        <dbReference type="ARBA" id="ARBA00002219"/>
    </source>
</evidence>
<feature type="domain" description="Fucolectin tachylectin-4 pentraxin-1" evidence="8">
    <location>
        <begin position="785"/>
        <end position="929"/>
    </location>
</feature>
<dbReference type="GO" id="GO:0042806">
    <property type="term" value="F:fucose binding"/>
    <property type="evidence" value="ECO:0007669"/>
    <property type="project" value="UniProtKB-ARBA"/>
</dbReference>
<accession>A0A9N8DWV4</accession>
<evidence type="ECO:0000256" key="3">
    <source>
        <dbReference type="ARBA" id="ARBA00011233"/>
    </source>
</evidence>
<comment type="subunit">
    <text evidence="3">Homotrimer.</text>
</comment>
<organism evidence="9 10">
    <name type="scientific">Seminavis robusta</name>
    <dbReference type="NCBI Taxonomy" id="568900"/>
    <lineage>
        <taxon>Eukaryota</taxon>
        <taxon>Sar</taxon>
        <taxon>Stramenopiles</taxon>
        <taxon>Ochrophyta</taxon>
        <taxon>Bacillariophyta</taxon>
        <taxon>Bacillariophyceae</taxon>
        <taxon>Bacillariophycidae</taxon>
        <taxon>Naviculales</taxon>
        <taxon>Naviculaceae</taxon>
        <taxon>Seminavis</taxon>
    </lineage>
</organism>
<keyword evidence="5" id="KW-0430">Lectin</keyword>
<dbReference type="Gene3D" id="2.60.120.260">
    <property type="entry name" value="Galactose-binding domain-like"/>
    <property type="match status" value="2"/>
</dbReference>
<evidence type="ECO:0000256" key="4">
    <source>
        <dbReference type="ARBA" id="ARBA00022723"/>
    </source>
</evidence>
<dbReference type="AlphaFoldDB" id="A0A9N8DWV4"/>
<keyword evidence="6" id="KW-0106">Calcium</keyword>
<dbReference type="InterPro" id="IPR008979">
    <property type="entry name" value="Galactose-bd-like_sf"/>
</dbReference>
<dbReference type="GO" id="GO:0010185">
    <property type="term" value="P:regulation of cellular defense response"/>
    <property type="evidence" value="ECO:0007669"/>
    <property type="project" value="UniProtKB-ARBA"/>
</dbReference>
<keyword evidence="10" id="KW-1185">Reference proteome</keyword>
<dbReference type="GO" id="GO:0046872">
    <property type="term" value="F:metal ion binding"/>
    <property type="evidence" value="ECO:0007669"/>
    <property type="project" value="UniProtKB-KW"/>
</dbReference>
<evidence type="ECO:0000256" key="5">
    <source>
        <dbReference type="ARBA" id="ARBA00022734"/>
    </source>
</evidence>
<evidence type="ECO:0000256" key="7">
    <source>
        <dbReference type="ARBA" id="ARBA00023157"/>
    </source>
</evidence>
<gene>
    <name evidence="9" type="ORF">SEMRO_354_G124860.1</name>
</gene>
<evidence type="ECO:0000256" key="2">
    <source>
        <dbReference type="ARBA" id="ARBA00010147"/>
    </source>
</evidence>
<proteinExistence type="inferred from homology"/>
<dbReference type="OrthoDB" id="547680at2759"/>
<dbReference type="GO" id="GO:0001868">
    <property type="term" value="P:regulation of complement activation, lectin pathway"/>
    <property type="evidence" value="ECO:0007669"/>
    <property type="project" value="UniProtKB-ARBA"/>
</dbReference>
<evidence type="ECO:0000313" key="9">
    <source>
        <dbReference type="EMBL" id="CAB9508634.1"/>
    </source>
</evidence>
<dbReference type="PANTHER" id="PTHR45713:SF6">
    <property type="entry name" value="F5_8 TYPE C DOMAIN-CONTAINING PROTEIN"/>
    <property type="match status" value="1"/>
</dbReference>
<comment type="caution">
    <text evidence="9">The sequence shown here is derived from an EMBL/GenBank/DDBJ whole genome shotgun (WGS) entry which is preliminary data.</text>
</comment>
<dbReference type="SMART" id="SM00607">
    <property type="entry name" value="FTP"/>
    <property type="match status" value="1"/>
</dbReference>
<evidence type="ECO:0000256" key="6">
    <source>
        <dbReference type="ARBA" id="ARBA00022837"/>
    </source>
</evidence>